<keyword evidence="3 6" id="KW-0812">Transmembrane</keyword>
<feature type="transmembrane region" description="Helical" evidence="6">
    <location>
        <begin position="399"/>
        <end position="424"/>
    </location>
</feature>
<evidence type="ECO:0000256" key="3">
    <source>
        <dbReference type="ARBA" id="ARBA00022692"/>
    </source>
</evidence>
<keyword evidence="2" id="KW-1003">Cell membrane</keyword>
<comment type="subcellular location">
    <subcellularLocation>
        <location evidence="1">Cell membrane</location>
        <topology evidence="1">Multi-pass membrane protein</topology>
    </subcellularLocation>
</comment>
<name>A0ABV4WMV4_9CYAN</name>
<protein>
    <submittedName>
        <fullName evidence="7">Lipopolysaccharide biosynthesis protein</fullName>
    </submittedName>
</protein>
<dbReference type="InterPro" id="IPR002797">
    <property type="entry name" value="Polysacc_synth"/>
</dbReference>
<feature type="transmembrane region" description="Helical" evidence="6">
    <location>
        <begin position="262"/>
        <end position="282"/>
    </location>
</feature>
<keyword evidence="8" id="KW-1185">Reference proteome</keyword>
<reference evidence="7 8" key="1">
    <citation type="submission" date="2024-09" db="EMBL/GenBank/DDBJ databases">
        <title>Floridaenema gen nov. (Aerosakkonemataceae, Aerosakkonematales ord. nov., Cyanobacteria) from benthic tropical and subtropical fresh waters, with the description of four new species.</title>
        <authorList>
            <person name="Moretto J.A."/>
            <person name="Berthold D.E."/>
            <person name="Lefler F.W."/>
            <person name="Huang I.-S."/>
            <person name="Laughinghouse H. IV."/>
        </authorList>
    </citation>
    <scope>NUCLEOTIDE SEQUENCE [LARGE SCALE GENOMIC DNA]</scope>
    <source>
        <strain evidence="7 8">BLCC-F167</strain>
    </source>
</reference>
<keyword evidence="4 6" id="KW-1133">Transmembrane helix</keyword>
<dbReference type="Pfam" id="PF01943">
    <property type="entry name" value="Polysacc_synt"/>
    <property type="match status" value="1"/>
</dbReference>
<dbReference type="Proteomes" id="UP001576780">
    <property type="component" value="Unassembled WGS sequence"/>
</dbReference>
<comment type="caution">
    <text evidence="7">The sequence shown here is derived from an EMBL/GenBank/DDBJ whole genome shotgun (WGS) entry which is preliminary data.</text>
</comment>
<sequence length="434" mass="47375">MEQIKPLTLRRNFSWTFAGNAVYAACQWGMLIVLAKLGSPEMIGQFTLGLAVTAPVIMFTNLSLRNVQATDAKYKYQFGDYLGLRLIATSLGLLIILGITIASGYRLQTLLVILTIGLAKGFESISDVFYGLIQQYERMDRIAISMMIKGPLSLLLLAIGVYFTGNVLWGTVGLAVAWAIVLLNYDIRSGALMLKTSPWQRGKQKSTKNFPNPLHPQWNLKTLVQLTWLALPLGVVMMLISLNSNIPRYFIESYLGERELGIFAALAYLMVAGNMVIAALGQSASPRLAKYYVAGNSTAFGTLLFKLVGLGLILGALGVFVTAVAGREILTLLYKSEYAEHSDLFVWLMVAAGMGYVSSFLGYGMTAARYFRVLMPLFALVTATSAIVGLWLIPTQGLSGAAIALILSALVQLVLSLGVTYHAIYKLRRGSYET</sequence>
<evidence type="ECO:0000256" key="5">
    <source>
        <dbReference type="ARBA" id="ARBA00023136"/>
    </source>
</evidence>
<organism evidence="7 8">
    <name type="scientific">Floridaenema evergladense BLCC-F167</name>
    <dbReference type="NCBI Taxonomy" id="3153639"/>
    <lineage>
        <taxon>Bacteria</taxon>
        <taxon>Bacillati</taxon>
        <taxon>Cyanobacteriota</taxon>
        <taxon>Cyanophyceae</taxon>
        <taxon>Oscillatoriophycideae</taxon>
        <taxon>Aerosakkonematales</taxon>
        <taxon>Aerosakkonemataceae</taxon>
        <taxon>Floridanema</taxon>
        <taxon>Floridanema evergladense</taxon>
    </lineage>
</organism>
<evidence type="ECO:0000313" key="7">
    <source>
        <dbReference type="EMBL" id="MFB2836056.1"/>
    </source>
</evidence>
<feature type="transmembrane region" description="Helical" evidence="6">
    <location>
        <begin position="43"/>
        <end position="64"/>
    </location>
</feature>
<dbReference type="PANTHER" id="PTHR30250">
    <property type="entry name" value="PST FAMILY PREDICTED COLANIC ACID TRANSPORTER"/>
    <property type="match status" value="1"/>
</dbReference>
<feature type="transmembrane region" description="Helical" evidence="6">
    <location>
        <begin position="111"/>
        <end position="130"/>
    </location>
</feature>
<evidence type="ECO:0000256" key="4">
    <source>
        <dbReference type="ARBA" id="ARBA00022989"/>
    </source>
</evidence>
<dbReference type="InterPro" id="IPR050833">
    <property type="entry name" value="Poly_Biosynth_Transport"/>
</dbReference>
<evidence type="ECO:0000256" key="1">
    <source>
        <dbReference type="ARBA" id="ARBA00004651"/>
    </source>
</evidence>
<evidence type="ECO:0000256" key="6">
    <source>
        <dbReference type="SAM" id="Phobius"/>
    </source>
</evidence>
<proteinExistence type="predicted"/>
<feature type="transmembrane region" description="Helical" evidence="6">
    <location>
        <begin position="167"/>
        <end position="185"/>
    </location>
</feature>
<feature type="transmembrane region" description="Helical" evidence="6">
    <location>
        <begin position="303"/>
        <end position="324"/>
    </location>
</feature>
<feature type="transmembrane region" description="Helical" evidence="6">
    <location>
        <begin position="142"/>
        <end position="161"/>
    </location>
</feature>
<dbReference type="RefSeq" id="WP_413278452.1">
    <property type="nucleotide sequence ID" value="NZ_JBHFNT010000138.1"/>
</dbReference>
<dbReference type="EMBL" id="JBHFNT010000138">
    <property type="protein sequence ID" value="MFB2836056.1"/>
    <property type="molecule type" value="Genomic_DNA"/>
</dbReference>
<accession>A0ABV4WMV4</accession>
<feature type="transmembrane region" description="Helical" evidence="6">
    <location>
        <begin position="12"/>
        <end position="37"/>
    </location>
</feature>
<feature type="transmembrane region" description="Helical" evidence="6">
    <location>
        <begin position="84"/>
        <end position="105"/>
    </location>
</feature>
<evidence type="ECO:0000313" key="8">
    <source>
        <dbReference type="Proteomes" id="UP001576780"/>
    </source>
</evidence>
<gene>
    <name evidence="7" type="ORF">ACE1CA_16110</name>
</gene>
<feature type="transmembrane region" description="Helical" evidence="6">
    <location>
        <begin position="344"/>
        <end position="363"/>
    </location>
</feature>
<feature type="transmembrane region" description="Helical" evidence="6">
    <location>
        <begin position="223"/>
        <end position="242"/>
    </location>
</feature>
<keyword evidence="5 6" id="KW-0472">Membrane</keyword>
<evidence type="ECO:0000256" key="2">
    <source>
        <dbReference type="ARBA" id="ARBA00022475"/>
    </source>
</evidence>
<dbReference type="PANTHER" id="PTHR30250:SF11">
    <property type="entry name" value="O-ANTIGEN TRANSPORTER-RELATED"/>
    <property type="match status" value="1"/>
</dbReference>
<feature type="transmembrane region" description="Helical" evidence="6">
    <location>
        <begin position="370"/>
        <end position="393"/>
    </location>
</feature>